<feature type="transmembrane region" description="Helical" evidence="1">
    <location>
        <begin position="12"/>
        <end position="33"/>
    </location>
</feature>
<organism evidence="2 3">
    <name type="scientific">Psylliodes chrysocephalus</name>
    <dbReference type="NCBI Taxonomy" id="3402493"/>
    <lineage>
        <taxon>Eukaryota</taxon>
        <taxon>Metazoa</taxon>
        <taxon>Ecdysozoa</taxon>
        <taxon>Arthropoda</taxon>
        <taxon>Hexapoda</taxon>
        <taxon>Insecta</taxon>
        <taxon>Pterygota</taxon>
        <taxon>Neoptera</taxon>
        <taxon>Endopterygota</taxon>
        <taxon>Coleoptera</taxon>
        <taxon>Polyphaga</taxon>
        <taxon>Cucujiformia</taxon>
        <taxon>Chrysomeloidea</taxon>
        <taxon>Chrysomelidae</taxon>
        <taxon>Galerucinae</taxon>
        <taxon>Alticini</taxon>
        <taxon>Psylliodes</taxon>
    </lineage>
</organism>
<evidence type="ECO:0000313" key="2">
    <source>
        <dbReference type="EMBL" id="CAH1099225.1"/>
    </source>
</evidence>
<dbReference type="EMBL" id="OV651813">
    <property type="protein sequence ID" value="CAH1099225.1"/>
    <property type="molecule type" value="Genomic_DNA"/>
</dbReference>
<protein>
    <recommendedName>
        <fullName evidence="4">Lipoprotein</fullName>
    </recommendedName>
</protein>
<sequence>MKLTYKIFPSTIIHTKLFYPLALFFFLQSCIFLDEVDYLSKISPV</sequence>
<keyword evidence="1" id="KW-0472">Membrane</keyword>
<keyword evidence="1" id="KW-0812">Transmembrane</keyword>
<dbReference type="Proteomes" id="UP001153636">
    <property type="component" value="Chromosome 1"/>
</dbReference>
<evidence type="ECO:0000256" key="1">
    <source>
        <dbReference type="SAM" id="Phobius"/>
    </source>
</evidence>
<dbReference type="PROSITE" id="PS51257">
    <property type="entry name" value="PROKAR_LIPOPROTEIN"/>
    <property type="match status" value="1"/>
</dbReference>
<accession>A0A9P0CH55</accession>
<name>A0A9P0CH55_9CUCU</name>
<evidence type="ECO:0008006" key="4">
    <source>
        <dbReference type="Google" id="ProtNLM"/>
    </source>
</evidence>
<proteinExistence type="predicted"/>
<dbReference type="AlphaFoldDB" id="A0A9P0CH55"/>
<keyword evidence="1" id="KW-1133">Transmembrane helix</keyword>
<keyword evidence="3" id="KW-1185">Reference proteome</keyword>
<gene>
    <name evidence="2" type="ORF">PSYICH_LOCUS520</name>
</gene>
<reference evidence="2" key="1">
    <citation type="submission" date="2022-01" db="EMBL/GenBank/DDBJ databases">
        <authorList>
            <person name="King R."/>
        </authorList>
    </citation>
    <scope>NUCLEOTIDE SEQUENCE</scope>
</reference>
<evidence type="ECO:0000313" key="3">
    <source>
        <dbReference type="Proteomes" id="UP001153636"/>
    </source>
</evidence>